<evidence type="ECO:0000259" key="3">
    <source>
        <dbReference type="PROSITE" id="PS50887"/>
    </source>
</evidence>
<dbReference type="FunFam" id="3.30.70.270:FF:000001">
    <property type="entry name" value="Diguanylate cyclase domain protein"/>
    <property type="match status" value="1"/>
</dbReference>
<gene>
    <name evidence="4" type="ORF">TO10_v1_10015</name>
</gene>
<dbReference type="Gene3D" id="3.30.70.270">
    <property type="match status" value="1"/>
</dbReference>
<accession>A0A0K1ZHP5</accession>
<dbReference type="EMBL" id="LN899827">
    <property type="protein sequence ID" value="CUV43114.1"/>
    <property type="molecule type" value="Genomic_DNA"/>
</dbReference>
<dbReference type="InterPro" id="IPR000160">
    <property type="entry name" value="GGDEF_dom"/>
</dbReference>
<dbReference type="InterPro" id="IPR050469">
    <property type="entry name" value="Diguanylate_Cyclase"/>
</dbReference>
<dbReference type="EC" id="2.7.7.65" evidence="1"/>
<dbReference type="PROSITE" id="PS50887">
    <property type="entry name" value="GGDEF"/>
    <property type="match status" value="1"/>
</dbReference>
<dbReference type="AlphaFoldDB" id="A0A0K1ZHP5"/>
<evidence type="ECO:0000256" key="1">
    <source>
        <dbReference type="ARBA" id="ARBA00012528"/>
    </source>
</evidence>
<name>A0A0K1ZHP5_RALSL</name>
<evidence type="ECO:0000313" key="4">
    <source>
        <dbReference type="EMBL" id="CUV43114.1"/>
    </source>
</evidence>
<proteinExistence type="predicted"/>
<organism evidence="4">
    <name type="scientific">Ralstonia solanacearum</name>
    <name type="common">Pseudomonas solanacearum</name>
    <dbReference type="NCBI Taxonomy" id="305"/>
    <lineage>
        <taxon>Bacteria</taxon>
        <taxon>Pseudomonadati</taxon>
        <taxon>Pseudomonadota</taxon>
        <taxon>Betaproteobacteria</taxon>
        <taxon>Burkholderiales</taxon>
        <taxon>Burkholderiaceae</taxon>
        <taxon>Ralstonia</taxon>
        <taxon>Ralstonia solanacearum species complex</taxon>
    </lineage>
</organism>
<keyword evidence="4" id="KW-0812">Transmembrane</keyword>
<dbReference type="GO" id="GO:0052621">
    <property type="term" value="F:diguanylate cyclase activity"/>
    <property type="evidence" value="ECO:0007669"/>
    <property type="project" value="UniProtKB-EC"/>
</dbReference>
<dbReference type="PANTHER" id="PTHR45138:SF9">
    <property type="entry name" value="DIGUANYLATE CYCLASE DGCM-RELATED"/>
    <property type="match status" value="1"/>
</dbReference>
<dbReference type="SUPFAM" id="SSF55073">
    <property type="entry name" value="Nucleotide cyclase"/>
    <property type="match status" value="1"/>
</dbReference>
<dbReference type="GO" id="GO:0043709">
    <property type="term" value="P:cell adhesion involved in single-species biofilm formation"/>
    <property type="evidence" value="ECO:0007669"/>
    <property type="project" value="TreeGrafter"/>
</dbReference>
<comment type="catalytic activity">
    <reaction evidence="2">
        <text>2 GTP = 3',3'-c-di-GMP + 2 diphosphate</text>
        <dbReference type="Rhea" id="RHEA:24898"/>
        <dbReference type="ChEBI" id="CHEBI:33019"/>
        <dbReference type="ChEBI" id="CHEBI:37565"/>
        <dbReference type="ChEBI" id="CHEBI:58805"/>
        <dbReference type="EC" id="2.7.7.65"/>
    </reaction>
</comment>
<dbReference type="Pfam" id="PF17158">
    <property type="entry name" value="MASE4"/>
    <property type="match status" value="1"/>
</dbReference>
<dbReference type="SMART" id="SM00267">
    <property type="entry name" value="GGDEF"/>
    <property type="match status" value="1"/>
</dbReference>
<evidence type="ECO:0000256" key="2">
    <source>
        <dbReference type="ARBA" id="ARBA00034247"/>
    </source>
</evidence>
<feature type="domain" description="GGDEF" evidence="3">
    <location>
        <begin position="317"/>
        <end position="452"/>
    </location>
</feature>
<dbReference type="GO" id="GO:0005886">
    <property type="term" value="C:plasma membrane"/>
    <property type="evidence" value="ECO:0007669"/>
    <property type="project" value="TreeGrafter"/>
</dbReference>
<dbReference type="PATRIC" id="fig|305.92.peg.467"/>
<dbReference type="InterPro" id="IPR043128">
    <property type="entry name" value="Rev_trsase/Diguanyl_cyclase"/>
</dbReference>
<dbReference type="Pfam" id="PF00990">
    <property type="entry name" value="GGDEF"/>
    <property type="match status" value="1"/>
</dbReference>
<keyword evidence="4" id="KW-0472">Membrane</keyword>
<dbReference type="InterPro" id="IPR029787">
    <property type="entry name" value="Nucleotide_cyclase"/>
</dbReference>
<dbReference type="InterPro" id="IPR033424">
    <property type="entry name" value="MASE4"/>
</dbReference>
<dbReference type="NCBIfam" id="TIGR00254">
    <property type="entry name" value="GGDEF"/>
    <property type="match status" value="1"/>
</dbReference>
<dbReference type="PANTHER" id="PTHR45138">
    <property type="entry name" value="REGULATORY COMPONENTS OF SENSORY TRANSDUCTION SYSTEM"/>
    <property type="match status" value="1"/>
</dbReference>
<sequence>MDSFLIQRATQRQAVAAGTTALVIVLILATIAPQAAHPLPAVNPFMPMCALTVFTTAGIAAFLLGAQFIVTRQPMLGALGGAYAFTALAVALQLLMFPGVFTPTGLFGAHPASAGWMWVFWHGGFPFFVTLALLARERFKPEAVDATHIARWTWLLVGGPVAVGLLLCGLVLAVDLPPALGPADSSEVIGQATSRVLWALNVVALLLVLARGRLRSVLDLWLAIAALACFTDTSLNLLSPSRFTLGWYVARIFSMFAPGVLVCVLVWEVTTLYRRLFEAHVSLQQLSTHDALTGIYNRSYFNDQLPRAFDEARRRGRPFSLVMIDVDHFKRYNDTFGHLKGDGCLAAVASALEGVMPRHTGFIARYGGEEFALVLPDAGPRDALLLAESAREAVLHLRLEAPAPSRYVTISAGCATAAPGSAASLDALVAAADATLYRAKAAGRNLVVPAETAPPAQLA</sequence>
<reference evidence="4" key="1">
    <citation type="submission" date="2015-10" db="EMBL/GenBank/DDBJ databases">
        <authorList>
            <person name="Gilbert D.G."/>
        </authorList>
    </citation>
    <scope>NUCLEOTIDE SEQUENCE</scope>
    <source>
        <strain evidence="4">Phyl III-seqv23</strain>
    </source>
</reference>
<protein>
    <recommendedName>
        <fullName evidence="1">diguanylate cyclase</fullName>
        <ecNumber evidence="1">2.7.7.65</ecNumber>
    </recommendedName>
</protein>
<dbReference type="CDD" id="cd01949">
    <property type="entry name" value="GGDEF"/>
    <property type="match status" value="1"/>
</dbReference>
<dbReference type="GO" id="GO:1902201">
    <property type="term" value="P:negative regulation of bacterial-type flagellum-dependent cell motility"/>
    <property type="evidence" value="ECO:0007669"/>
    <property type="project" value="TreeGrafter"/>
</dbReference>